<organism evidence="2 3">
    <name type="scientific">Microseira wollei NIES-4236</name>
    <dbReference type="NCBI Taxonomy" id="2530354"/>
    <lineage>
        <taxon>Bacteria</taxon>
        <taxon>Bacillati</taxon>
        <taxon>Cyanobacteriota</taxon>
        <taxon>Cyanophyceae</taxon>
        <taxon>Oscillatoriophycideae</taxon>
        <taxon>Aerosakkonematales</taxon>
        <taxon>Aerosakkonemataceae</taxon>
        <taxon>Microseira</taxon>
    </lineage>
</organism>
<feature type="transmembrane region" description="Helical" evidence="1">
    <location>
        <begin position="409"/>
        <end position="427"/>
    </location>
</feature>
<keyword evidence="1" id="KW-1133">Transmembrane helix</keyword>
<dbReference type="GO" id="GO:0016757">
    <property type="term" value="F:glycosyltransferase activity"/>
    <property type="evidence" value="ECO:0007669"/>
    <property type="project" value="UniProtKB-KW"/>
</dbReference>
<feature type="transmembrane region" description="Helical" evidence="1">
    <location>
        <begin position="20"/>
        <end position="40"/>
    </location>
</feature>
<dbReference type="RefSeq" id="WP_226578711.1">
    <property type="nucleotide sequence ID" value="NZ_BLAY01000027.1"/>
</dbReference>
<keyword evidence="2" id="KW-0808">Transferase</keyword>
<feature type="transmembrane region" description="Helical" evidence="1">
    <location>
        <begin position="264"/>
        <end position="284"/>
    </location>
</feature>
<protein>
    <submittedName>
        <fullName evidence="2">Dolichol-phosphate mannosyltransferase</fullName>
    </submittedName>
</protein>
<feature type="transmembrane region" description="Helical" evidence="1">
    <location>
        <begin position="347"/>
        <end position="367"/>
    </location>
</feature>
<evidence type="ECO:0000256" key="1">
    <source>
        <dbReference type="SAM" id="Phobius"/>
    </source>
</evidence>
<feature type="transmembrane region" description="Helical" evidence="1">
    <location>
        <begin position="100"/>
        <end position="119"/>
    </location>
</feature>
<sequence>MDKEKKQSNEKIINIGRHALPWLVIFLAGIIFTLYLQLLIPEDVFFSGDAGLKALLSKQLGSGQLRFDLVPPPQTWVQNLWNNGLYPFETPFVYNLYNKYWITFPYTFPLVTAPFYALFGYRGFYLVPLLATWAIWLSFYWACRRLKIDSLLTAVGLVVLIFASHLSMYSAMYWEHSLAVALAFHGFSTLLIPGNSQGLSKKDAILSGVLIGLAVWFRPEFLCLVGLGVVLVYFASLNKFRQLDFINKRLTLGKLNYLTKNREIFVISMVVTVALFFLSNKLIYNHPLGIHAIQVVEEQTLVQRLRDARKNFGELSWAIFEYLPITFFPVIYLVIAAIAKRRFNIKLAAIYLICFFFIVGVSLIVPVSTQKQIAGGLQWGTRFLLVLVPIISLVAIKELQLIQLKAKPAIKYGCFLLFSILVVIGVHKNVVAGTAFLNKTHKGYLPAIQFLRKDPHQVIAMSHQFVAQSLEPGLSREKIFFRVEDSQKLVKLGSALADQGNQTFIYVCYPHRKCKVPEAKPEALKFSKGNQRFGIKLSKLGKFGQYPIYEAAIAKES</sequence>
<keyword evidence="2" id="KW-0328">Glycosyltransferase</keyword>
<feature type="transmembrane region" description="Helical" evidence="1">
    <location>
        <begin position="148"/>
        <end position="166"/>
    </location>
</feature>
<proteinExistence type="predicted"/>
<evidence type="ECO:0000313" key="2">
    <source>
        <dbReference type="EMBL" id="GET37365.1"/>
    </source>
</evidence>
<evidence type="ECO:0000313" key="3">
    <source>
        <dbReference type="Proteomes" id="UP001050975"/>
    </source>
</evidence>
<feature type="transmembrane region" description="Helical" evidence="1">
    <location>
        <begin position="379"/>
        <end position="397"/>
    </location>
</feature>
<dbReference type="InterPro" id="IPR059217">
    <property type="entry name" value="LA3751_2-like"/>
</dbReference>
<accession>A0AAV3X9I0</accession>
<dbReference type="NCBIfam" id="NF047440">
    <property type="entry name" value="LA3751_2_3_fam"/>
    <property type="match status" value="1"/>
</dbReference>
<feature type="transmembrane region" description="Helical" evidence="1">
    <location>
        <begin position="315"/>
        <end position="335"/>
    </location>
</feature>
<gene>
    <name evidence="2" type="ORF">MiSe_21180</name>
</gene>
<dbReference type="EMBL" id="BLAY01000027">
    <property type="protein sequence ID" value="GET37365.1"/>
    <property type="molecule type" value="Genomic_DNA"/>
</dbReference>
<keyword evidence="1" id="KW-0472">Membrane</keyword>
<reference evidence="2" key="1">
    <citation type="submission" date="2019-10" db="EMBL/GenBank/DDBJ databases">
        <title>Draft genome sequece of Microseira wollei NIES-4236.</title>
        <authorList>
            <person name="Yamaguchi H."/>
            <person name="Suzuki S."/>
            <person name="Kawachi M."/>
        </authorList>
    </citation>
    <scope>NUCLEOTIDE SEQUENCE</scope>
    <source>
        <strain evidence="2">NIES-4236</strain>
    </source>
</reference>
<feature type="transmembrane region" description="Helical" evidence="1">
    <location>
        <begin position="204"/>
        <end position="234"/>
    </location>
</feature>
<name>A0AAV3X9I0_9CYAN</name>
<feature type="transmembrane region" description="Helical" evidence="1">
    <location>
        <begin position="173"/>
        <end position="192"/>
    </location>
</feature>
<dbReference type="Proteomes" id="UP001050975">
    <property type="component" value="Unassembled WGS sequence"/>
</dbReference>
<dbReference type="AlphaFoldDB" id="A0AAV3X9I0"/>
<comment type="caution">
    <text evidence="2">The sequence shown here is derived from an EMBL/GenBank/DDBJ whole genome shotgun (WGS) entry which is preliminary data.</text>
</comment>
<keyword evidence="3" id="KW-1185">Reference proteome</keyword>
<feature type="transmembrane region" description="Helical" evidence="1">
    <location>
        <begin position="124"/>
        <end position="142"/>
    </location>
</feature>
<keyword evidence="1" id="KW-0812">Transmembrane</keyword>